<dbReference type="InterPro" id="IPR009000">
    <property type="entry name" value="Transl_B-barrel_sf"/>
</dbReference>
<dbReference type="InterPro" id="IPR019927">
    <property type="entry name" value="Ribosomal_uL3_bac/org-type"/>
</dbReference>
<keyword evidence="3" id="KW-0687">Ribonucleoprotein</keyword>
<reference evidence="4" key="1">
    <citation type="submission" date="2018-06" db="EMBL/GenBank/DDBJ databases">
        <authorList>
            <person name="Zhirakovskaya E."/>
        </authorList>
    </citation>
    <scope>NUCLEOTIDE SEQUENCE</scope>
</reference>
<evidence type="ECO:0000313" key="4">
    <source>
        <dbReference type="EMBL" id="VAX39259.1"/>
    </source>
</evidence>
<dbReference type="Gene3D" id="3.30.160.810">
    <property type="match status" value="1"/>
</dbReference>
<protein>
    <submittedName>
        <fullName evidence="4">LSU ribosomal protein L3p (L3e)</fullName>
    </submittedName>
</protein>
<organism evidence="4">
    <name type="scientific">hydrothermal vent metagenome</name>
    <dbReference type="NCBI Taxonomy" id="652676"/>
    <lineage>
        <taxon>unclassified sequences</taxon>
        <taxon>metagenomes</taxon>
        <taxon>ecological metagenomes</taxon>
    </lineage>
</organism>
<proteinExistence type="inferred from homology"/>
<dbReference type="SUPFAM" id="SSF50447">
    <property type="entry name" value="Translation proteins"/>
    <property type="match status" value="1"/>
</dbReference>
<dbReference type="GO" id="GO:0003735">
    <property type="term" value="F:structural constituent of ribosome"/>
    <property type="evidence" value="ECO:0007669"/>
    <property type="project" value="InterPro"/>
</dbReference>
<dbReference type="EMBL" id="UOGK01000213">
    <property type="protein sequence ID" value="VAX39259.1"/>
    <property type="molecule type" value="Genomic_DNA"/>
</dbReference>
<dbReference type="PANTHER" id="PTHR11229:SF16">
    <property type="entry name" value="LARGE RIBOSOMAL SUBUNIT PROTEIN UL3C"/>
    <property type="match status" value="1"/>
</dbReference>
<dbReference type="GO" id="GO:0006412">
    <property type="term" value="P:translation"/>
    <property type="evidence" value="ECO:0007669"/>
    <property type="project" value="InterPro"/>
</dbReference>
<dbReference type="FunFam" id="3.30.160.810:FF:000001">
    <property type="entry name" value="50S ribosomal protein L3"/>
    <property type="match status" value="1"/>
</dbReference>
<comment type="similarity">
    <text evidence="1">Belongs to the universal ribosomal protein uL3 family.</text>
</comment>
<dbReference type="AlphaFoldDB" id="A0A3B1DAE0"/>
<dbReference type="GO" id="GO:0022625">
    <property type="term" value="C:cytosolic large ribosomal subunit"/>
    <property type="evidence" value="ECO:0007669"/>
    <property type="project" value="TreeGrafter"/>
</dbReference>
<evidence type="ECO:0000256" key="2">
    <source>
        <dbReference type="ARBA" id="ARBA00022980"/>
    </source>
</evidence>
<name>A0A3B1DAE0_9ZZZZ</name>
<sequence length="124" mass="13333">MAITLLGKKLGMTRVFSEDGKDSIPVTVIEMNPCVVTQIRTEETDGYCAVQIGWGEMKARNSTFQMIGHDAKAGTSPKRNHLETRLDDTAGYELGQEVGLDNFEGATFVDVSGISKGKGFAGGM</sequence>
<evidence type="ECO:0000256" key="3">
    <source>
        <dbReference type="ARBA" id="ARBA00023274"/>
    </source>
</evidence>
<accession>A0A3B1DAE0</accession>
<evidence type="ECO:0000256" key="1">
    <source>
        <dbReference type="ARBA" id="ARBA00006540"/>
    </source>
</evidence>
<dbReference type="PANTHER" id="PTHR11229">
    <property type="entry name" value="50S RIBOSOMAL PROTEIN L3"/>
    <property type="match status" value="1"/>
</dbReference>
<feature type="non-terminal residue" evidence="4">
    <location>
        <position position="124"/>
    </location>
</feature>
<keyword evidence="2 4" id="KW-0689">Ribosomal protein</keyword>
<gene>
    <name evidence="4" type="ORF">MNBD_PLANCTO03-942</name>
</gene>